<proteinExistence type="predicted"/>
<accession>A0A367LPL6</accession>
<sequence>MRTNVKKKKEVQSETSDVCACHLFPRESGNRAARPATLVSLGEEIRSRPEPDPLPTTVSSRRLATLQRRTGRTDEWETDQLG</sequence>
<evidence type="ECO:0000313" key="3">
    <source>
        <dbReference type="Proteomes" id="UP000253664"/>
    </source>
</evidence>
<dbReference type="EMBL" id="LKCN02000001">
    <property type="protein sequence ID" value="RCI16383.1"/>
    <property type="molecule type" value="Genomic_DNA"/>
</dbReference>
<organism evidence="2 3">
    <name type="scientific">Ophiocordyceps polyrhachis-furcata BCC 54312</name>
    <dbReference type="NCBI Taxonomy" id="1330021"/>
    <lineage>
        <taxon>Eukaryota</taxon>
        <taxon>Fungi</taxon>
        <taxon>Dikarya</taxon>
        <taxon>Ascomycota</taxon>
        <taxon>Pezizomycotina</taxon>
        <taxon>Sordariomycetes</taxon>
        <taxon>Hypocreomycetidae</taxon>
        <taxon>Hypocreales</taxon>
        <taxon>Ophiocordycipitaceae</taxon>
        <taxon>Ophiocordyceps</taxon>
    </lineage>
</organism>
<evidence type="ECO:0000256" key="1">
    <source>
        <dbReference type="SAM" id="MobiDB-lite"/>
    </source>
</evidence>
<dbReference type="AlphaFoldDB" id="A0A367LPL6"/>
<reference evidence="2 3" key="1">
    <citation type="journal article" date="2015" name="BMC Genomics">
        <title>Insights from the genome of Ophiocordyceps polyrhachis-furcata to pathogenicity and host specificity in insect fungi.</title>
        <authorList>
            <person name="Wichadakul D."/>
            <person name="Kobmoo N."/>
            <person name="Ingsriswang S."/>
            <person name="Tangphatsornruang S."/>
            <person name="Chantasingh D."/>
            <person name="Luangsa-ard J.J."/>
            <person name="Eurwilaichitr L."/>
        </authorList>
    </citation>
    <scope>NUCLEOTIDE SEQUENCE [LARGE SCALE GENOMIC DNA]</scope>
    <source>
        <strain evidence="2 3">BCC 54312</strain>
    </source>
</reference>
<gene>
    <name evidence="2" type="ORF">L249_3227</name>
</gene>
<feature type="region of interest" description="Disordered" evidence="1">
    <location>
        <begin position="40"/>
        <end position="82"/>
    </location>
</feature>
<comment type="caution">
    <text evidence="2">The sequence shown here is derived from an EMBL/GenBank/DDBJ whole genome shotgun (WGS) entry which is preliminary data.</text>
</comment>
<dbReference type="Proteomes" id="UP000253664">
    <property type="component" value="Unassembled WGS sequence"/>
</dbReference>
<name>A0A367LPL6_9HYPO</name>
<keyword evidence="3" id="KW-1185">Reference proteome</keyword>
<protein>
    <submittedName>
        <fullName evidence="2">Uncharacterized protein</fullName>
    </submittedName>
</protein>
<evidence type="ECO:0000313" key="2">
    <source>
        <dbReference type="EMBL" id="RCI16383.1"/>
    </source>
</evidence>